<dbReference type="AlphaFoldDB" id="A0AAE1A5T7"/>
<organism evidence="6 7">
    <name type="scientific">Elysia crispata</name>
    <name type="common">lettuce slug</name>
    <dbReference type="NCBI Taxonomy" id="231223"/>
    <lineage>
        <taxon>Eukaryota</taxon>
        <taxon>Metazoa</taxon>
        <taxon>Spiralia</taxon>
        <taxon>Lophotrochozoa</taxon>
        <taxon>Mollusca</taxon>
        <taxon>Gastropoda</taxon>
        <taxon>Heterobranchia</taxon>
        <taxon>Euthyneura</taxon>
        <taxon>Panpulmonata</taxon>
        <taxon>Sacoglossa</taxon>
        <taxon>Placobranchoidea</taxon>
        <taxon>Plakobranchidae</taxon>
        <taxon>Elysia</taxon>
    </lineage>
</organism>
<reference evidence="6" key="1">
    <citation type="journal article" date="2023" name="G3 (Bethesda)">
        <title>A reference genome for the long-term kleptoplast-retaining sea slug Elysia crispata morphotype clarki.</title>
        <authorList>
            <person name="Eastman K.E."/>
            <person name="Pendleton A.L."/>
            <person name="Shaikh M.A."/>
            <person name="Suttiyut T."/>
            <person name="Ogas R."/>
            <person name="Tomko P."/>
            <person name="Gavelis G."/>
            <person name="Widhalm J.R."/>
            <person name="Wisecaver J.H."/>
        </authorList>
    </citation>
    <scope>NUCLEOTIDE SEQUENCE</scope>
    <source>
        <strain evidence="6">ECLA1</strain>
    </source>
</reference>
<keyword evidence="4" id="KW-1015">Disulfide bond</keyword>
<protein>
    <recommendedName>
        <fullName evidence="8">Dermatopontin</fullName>
    </recommendedName>
</protein>
<evidence type="ECO:0000256" key="2">
    <source>
        <dbReference type="ARBA" id="ARBA00008712"/>
    </source>
</evidence>
<dbReference type="InterPro" id="IPR026645">
    <property type="entry name" value="Dermatopontin"/>
</dbReference>
<dbReference type="GO" id="GO:0005615">
    <property type="term" value="C:extracellular space"/>
    <property type="evidence" value="ECO:0007669"/>
    <property type="project" value="TreeGrafter"/>
</dbReference>
<dbReference type="GO" id="GO:0030199">
    <property type="term" value="P:collagen fibril organization"/>
    <property type="evidence" value="ECO:0007669"/>
    <property type="project" value="TreeGrafter"/>
</dbReference>
<keyword evidence="5" id="KW-0732">Signal</keyword>
<evidence type="ECO:0000256" key="1">
    <source>
        <dbReference type="ARBA" id="ARBA00004613"/>
    </source>
</evidence>
<evidence type="ECO:0000256" key="4">
    <source>
        <dbReference type="ARBA" id="ARBA00023157"/>
    </source>
</evidence>
<dbReference type="EMBL" id="JAWDGP010002584">
    <property type="protein sequence ID" value="KAK3781838.1"/>
    <property type="molecule type" value="Genomic_DNA"/>
</dbReference>
<feature type="chain" id="PRO_5041910337" description="Dermatopontin" evidence="5">
    <location>
        <begin position="25"/>
        <end position="135"/>
    </location>
</feature>
<dbReference type="Pfam" id="PF14704">
    <property type="entry name" value="DERM"/>
    <property type="match status" value="1"/>
</dbReference>
<comment type="subcellular location">
    <subcellularLocation>
        <location evidence="1">Secreted</location>
    </subcellularLocation>
</comment>
<keyword evidence="3" id="KW-0964">Secreted</keyword>
<sequence length="135" mass="15367">MDSNFVRAPLRLTASLALLTLGLAEDGQFVNFWLEDVNFNCPIDQMLSSIVSIYNNYAEDRIWKFGCTSFPSGNQLGDCSWSVNFANDWTEYSEYQCPLHAVLAGVHSTPNKDHGDRRMKFKCCKFSKNILTHCQ</sequence>
<evidence type="ECO:0000256" key="5">
    <source>
        <dbReference type="SAM" id="SignalP"/>
    </source>
</evidence>
<dbReference type="GO" id="GO:0031012">
    <property type="term" value="C:extracellular matrix"/>
    <property type="evidence" value="ECO:0007669"/>
    <property type="project" value="TreeGrafter"/>
</dbReference>
<comment type="caution">
    <text evidence="6">The sequence shown here is derived from an EMBL/GenBank/DDBJ whole genome shotgun (WGS) entry which is preliminary data.</text>
</comment>
<evidence type="ECO:0000313" key="6">
    <source>
        <dbReference type="EMBL" id="KAK3781838.1"/>
    </source>
</evidence>
<accession>A0AAE1A5T7</accession>
<proteinExistence type="inferred from homology"/>
<name>A0AAE1A5T7_9GAST</name>
<comment type="similarity">
    <text evidence="2">Belongs to the dermatopontin family.</text>
</comment>
<keyword evidence="7" id="KW-1185">Reference proteome</keyword>
<dbReference type="PANTHER" id="PTHR15040:SF1">
    <property type="entry name" value="DERMATOPONTIN-LIKE ISOFORM X1"/>
    <property type="match status" value="1"/>
</dbReference>
<dbReference type="Proteomes" id="UP001283361">
    <property type="component" value="Unassembled WGS sequence"/>
</dbReference>
<evidence type="ECO:0000256" key="3">
    <source>
        <dbReference type="ARBA" id="ARBA00022525"/>
    </source>
</evidence>
<gene>
    <name evidence="6" type="ORF">RRG08_033403</name>
</gene>
<feature type="signal peptide" evidence="5">
    <location>
        <begin position="1"/>
        <end position="24"/>
    </location>
</feature>
<dbReference type="PANTHER" id="PTHR15040">
    <property type="entry name" value="DERMATOPONTIN-RELATED"/>
    <property type="match status" value="1"/>
</dbReference>
<evidence type="ECO:0008006" key="8">
    <source>
        <dbReference type="Google" id="ProtNLM"/>
    </source>
</evidence>
<evidence type="ECO:0000313" key="7">
    <source>
        <dbReference type="Proteomes" id="UP001283361"/>
    </source>
</evidence>